<dbReference type="InterPro" id="IPR035979">
    <property type="entry name" value="RBD_domain_sf"/>
</dbReference>
<keyword evidence="5" id="KW-1185">Reference proteome</keyword>
<dbReference type="CDD" id="cd00590">
    <property type="entry name" value="RRM_SF"/>
    <property type="match status" value="1"/>
</dbReference>
<proteinExistence type="predicted"/>
<sequence length="539" mass="59615">MERRAKGAARVRAESLRSGLGSRRGSFPAHRRFGFAVFISNVSKRIHQNALCEAFSVYGTVLDSYIAYWNPKRQGKQTTFAFVRFSRWSEAKRAVDQGNGRLLDGFRIKVFEERSSVRASSHGVGRTNFSNTHAEAFRDNRSYRDVVRSVKNIQRDTTGQTRTTAKRYESSGEAPPGSLGILIVEDKPENGKYGQSSQFFVPKPSWRSLCLVGRIKPMYNVNLVQDALNSEGLGVQVCPWFGLLAIIRCNNSETLTRCWERRADLIGSWFVELEMLEGYEGKREVKTWVTLKDVPLQVWDAEFFRAVASRWGEFICLDNDTLERSRFDIARILLSVRRTSDIPDKVVIFVNGTKQIIKIGLEDFVEEVVFIDGRSPWEPAGDPFGAPSYSHSPASDQVPRAISETDIGVLEGDKEVSHPPASFNDPPILSAAHSSSSMLGLHDVPIVSEGDMGHAVPGLITSQQSIPGIVAQVDSVSNESRLQEVPIVLLDSSLLVGRSQPDSPQVHTGPVSAQGGDEAVDSVSSQSGKAKSRRKKGSK</sequence>
<dbReference type="SUPFAM" id="SSF54928">
    <property type="entry name" value="RNA-binding domain, RBD"/>
    <property type="match status" value="1"/>
</dbReference>
<dbReference type="InterPro" id="IPR012677">
    <property type="entry name" value="Nucleotide-bd_a/b_plait_sf"/>
</dbReference>
<dbReference type="PROSITE" id="PS50102">
    <property type="entry name" value="RRM"/>
    <property type="match status" value="1"/>
</dbReference>
<keyword evidence="1" id="KW-0694">RNA-binding</keyword>
<evidence type="ECO:0000313" key="4">
    <source>
        <dbReference type="EMBL" id="GMI65150.1"/>
    </source>
</evidence>
<evidence type="ECO:0000256" key="1">
    <source>
        <dbReference type="PROSITE-ProRule" id="PRU00176"/>
    </source>
</evidence>
<name>A0A9W7LIZ1_HIBTR</name>
<feature type="compositionally biased region" description="Basic residues" evidence="2">
    <location>
        <begin position="530"/>
        <end position="539"/>
    </location>
</feature>
<protein>
    <recommendedName>
        <fullName evidence="3">RRM domain-containing protein</fullName>
    </recommendedName>
</protein>
<evidence type="ECO:0000259" key="3">
    <source>
        <dbReference type="PROSITE" id="PS50102"/>
    </source>
</evidence>
<accession>A0A9W7LIZ1</accession>
<reference evidence="4" key="1">
    <citation type="submission" date="2023-05" db="EMBL/GenBank/DDBJ databases">
        <title>Genome and transcriptome analyses reveal genes involved in the formation of fine ridges on petal epidermal cells in Hibiscus trionum.</title>
        <authorList>
            <person name="Koshimizu S."/>
            <person name="Masuda S."/>
            <person name="Ishii T."/>
            <person name="Shirasu K."/>
            <person name="Hoshino A."/>
            <person name="Arita M."/>
        </authorList>
    </citation>
    <scope>NUCLEOTIDE SEQUENCE</scope>
    <source>
        <strain evidence="4">Hamamatsu line</strain>
    </source>
</reference>
<dbReference type="EMBL" id="BSYR01000003">
    <property type="protein sequence ID" value="GMI65150.1"/>
    <property type="molecule type" value="Genomic_DNA"/>
</dbReference>
<comment type="caution">
    <text evidence="4">The sequence shown here is derived from an EMBL/GenBank/DDBJ whole genome shotgun (WGS) entry which is preliminary data.</text>
</comment>
<feature type="region of interest" description="Disordered" evidence="2">
    <location>
        <begin position="155"/>
        <end position="176"/>
    </location>
</feature>
<dbReference type="PANTHER" id="PTHR34427:SF5">
    <property type="entry name" value="DUF4283 DOMAIN-CONTAINING PROTEIN"/>
    <property type="match status" value="1"/>
</dbReference>
<dbReference type="AlphaFoldDB" id="A0A9W7LIZ1"/>
<gene>
    <name evidence="4" type="ORF">HRI_000184300</name>
</gene>
<dbReference type="PANTHER" id="PTHR34427">
    <property type="entry name" value="DUF4283 DOMAIN PROTEIN"/>
    <property type="match status" value="1"/>
</dbReference>
<dbReference type="Pfam" id="PF00076">
    <property type="entry name" value="RRM_1"/>
    <property type="match status" value="1"/>
</dbReference>
<dbReference type="OrthoDB" id="1722780at2759"/>
<organism evidence="4 5">
    <name type="scientific">Hibiscus trionum</name>
    <name type="common">Flower of an hour</name>
    <dbReference type="NCBI Taxonomy" id="183268"/>
    <lineage>
        <taxon>Eukaryota</taxon>
        <taxon>Viridiplantae</taxon>
        <taxon>Streptophyta</taxon>
        <taxon>Embryophyta</taxon>
        <taxon>Tracheophyta</taxon>
        <taxon>Spermatophyta</taxon>
        <taxon>Magnoliopsida</taxon>
        <taxon>eudicotyledons</taxon>
        <taxon>Gunneridae</taxon>
        <taxon>Pentapetalae</taxon>
        <taxon>rosids</taxon>
        <taxon>malvids</taxon>
        <taxon>Malvales</taxon>
        <taxon>Malvaceae</taxon>
        <taxon>Malvoideae</taxon>
        <taxon>Hibiscus</taxon>
    </lineage>
</organism>
<evidence type="ECO:0000256" key="2">
    <source>
        <dbReference type="SAM" id="MobiDB-lite"/>
    </source>
</evidence>
<feature type="region of interest" description="Disordered" evidence="2">
    <location>
        <begin position="497"/>
        <end position="539"/>
    </location>
</feature>
<dbReference type="Gene3D" id="3.30.70.330">
    <property type="match status" value="1"/>
</dbReference>
<dbReference type="GO" id="GO:0003723">
    <property type="term" value="F:RNA binding"/>
    <property type="evidence" value="ECO:0007669"/>
    <property type="project" value="UniProtKB-UniRule"/>
</dbReference>
<feature type="domain" description="RRM" evidence="3">
    <location>
        <begin position="35"/>
        <end position="115"/>
    </location>
</feature>
<dbReference type="Proteomes" id="UP001165190">
    <property type="component" value="Unassembled WGS sequence"/>
</dbReference>
<evidence type="ECO:0000313" key="5">
    <source>
        <dbReference type="Proteomes" id="UP001165190"/>
    </source>
</evidence>
<dbReference type="SMART" id="SM00360">
    <property type="entry name" value="RRM"/>
    <property type="match status" value="1"/>
</dbReference>
<dbReference type="InterPro" id="IPR000504">
    <property type="entry name" value="RRM_dom"/>
</dbReference>